<comment type="caution">
    <text evidence="3">The sequence shown here is derived from an EMBL/GenBank/DDBJ whole genome shotgun (WGS) entry which is preliminary data.</text>
</comment>
<dbReference type="InterPro" id="IPR017853">
    <property type="entry name" value="GH"/>
</dbReference>
<evidence type="ECO:0000313" key="3">
    <source>
        <dbReference type="EMBL" id="EQD31078.1"/>
    </source>
</evidence>
<feature type="domain" description="Glycoside hydrolase family 31 TIM barrel" evidence="2">
    <location>
        <begin position="4"/>
        <end position="78"/>
    </location>
</feature>
<dbReference type="GO" id="GO:0005975">
    <property type="term" value="P:carbohydrate metabolic process"/>
    <property type="evidence" value="ECO:0007669"/>
    <property type="project" value="InterPro"/>
</dbReference>
<reference evidence="3" key="1">
    <citation type="submission" date="2013-08" db="EMBL/GenBank/DDBJ databases">
        <authorList>
            <person name="Mendez C."/>
            <person name="Richter M."/>
            <person name="Ferrer M."/>
            <person name="Sanchez J."/>
        </authorList>
    </citation>
    <scope>NUCLEOTIDE SEQUENCE</scope>
</reference>
<evidence type="ECO:0000259" key="2">
    <source>
        <dbReference type="Pfam" id="PF01055"/>
    </source>
</evidence>
<proteinExistence type="inferred from homology"/>
<sequence>KNLPNFIEGLHERNMHYVPILDAGIAMRSPGVYPAYDFGVEDDIYIKINDNQTLIGVVWPKDAAYPDFFNPKAKDWWK</sequence>
<gene>
    <name evidence="3" type="ORF">B1A_20091</name>
</gene>
<dbReference type="Gene3D" id="3.20.20.80">
    <property type="entry name" value="Glycosidases"/>
    <property type="match status" value="1"/>
</dbReference>
<dbReference type="InterPro" id="IPR000322">
    <property type="entry name" value="Glyco_hydro_31_TIM"/>
</dbReference>
<dbReference type="EMBL" id="AUZX01014819">
    <property type="protein sequence ID" value="EQD31078.1"/>
    <property type="molecule type" value="Genomic_DNA"/>
</dbReference>
<evidence type="ECO:0000256" key="1">
    <source>
        <dbReference type="ARBA" id="ARBA00007806"/>
    </source>
</evidence>
<keyword evidence="3" id="KW-0378">Hydrolase</keyword>
<accession>T0YD99</accession>
<name>T0YD99_9ZZZZ</name>
<dbReference type="GO" id="GO:0004558">
    <property type="term" value="F:alpha-1,4-glucosidase activity"/>
    <property type="evidence" value="ECO:0007669"/>
    <property type="project" value="TreeGrafter"/>
</dbReference>
<dbReference type="Pfam" id="PF01055">
    <property type="entry name" value="Glyco_hydro_31_2nd"/>
    <property type="match status" value="1"/>
</dbReference>
<organism evidence="3">
    <name type="scientific">mine drainage metagenome</name>
    <dbReference type="NCBI Taxonomy" id="410659"/>
    <lineage>
        <taxon>unclassified sequences</taxon>
        <taxon>metagenomes</taxon>
        <taxon>ecological metagenomes</taxon>
    </lineage>
</organism>
<comment type="similarity">
    <text evidence="1">Belongs to the glycosyl hydrolase 31 family.</text>
</comment>
<keyword evidence="3" id="KW-0326">Glycosidase</keyword>
<dbReference type="PANTHER" id="PTHR22762">
    <property type="entry name" value="ALPHA-GLUCOSIDASE"/>
    <property type="match status" value="1"/>
</dbReference>
<feature type="non-terminal residue" evidence="3">
    <location>
        <position position="1"/>
    </location>
</feature>
<protein>
    <submittedName>
        <fullName evidence="3">Glycoside hydrolase, family 31</fullName>
        <ecNumber evidence="3">3.2.1.-</ecNumber>
    </submittedName>
</protein>
<dbReference type="EC" id="3.2.1.-" evidence="3"/>
<dbReference type="AlphaFoldDB" id="T0YD99"/>
<reference evidence="3" key="2">
    <citation type="journal article" date="2014" name="ISME J.">
        <title>Microbial stratification in low pH oxic and suboxic macroscopic growths along an acid mine drainage.</title>
        <authorList>
            <person name="Mendez-Garcia C."/>
            <person name="Mesa V."/>
            <person name="Sprenger R.R."/>
            <person name="Richter M."/>
            <person name="Diez M.S."/>
            <person name="Solano J."/>
            <person name="Bargiela R."/>
            <person name="Golyshina O.V."/>
            <person name="Manteca A."/>
            <person name="Ramos J.L."/>
            <person name="Gallego J.R."/>
            <person name="Llorente I."/>
            <person name="Martins Dos Santos V.A."/>
            <person name="Jensen O.N."/>
            <person name="Pelaez A.I."/>
            <person name="Sanchez J."/>
            <person name="Ferrer M."/>
        </authorList>
    </citation>
    <scope>NUCLEOTIDE SEQUENCE</scope>
</reference>
<dbReference type="PANTHER" id="PTHR22762:SF133">
    <property type="entry name" value="P-TYPE DOMAIN-CONTAINING PROTEIN"/>
    <property type="match status" value="1"/>
</dbReference>
<dbReference type="SUPFAM" id="SSF51445">
    <property type="entry name" value="(Trans)glycosidases"/>
    <property type="match status" value="1"/>
</dbReference>